<dbReference type="Gene3D" id="2.60.40.10">
    <property type="entry name" value="Immunoglobulins"/>
    <property type="match status" value="1"/>
</dbReference>
<organism evidence="2 3">
    <name type="scientific">Candidatus Defluviibacterium haderslevense</name>
    <dbReference type="NCBI Taxonomy" id="2981993"/>
    <lineage>
        <taxon>Bacteria</taxon>
        <taxon>Pseudomonadati</taxon>
        <taxon>Bacteroidota</taxon>
        <taxon>Saprospiria</taxon>
        <taxon>Saprospirales</taxon>
        <taxon>Saprospiraceae</taxon>
        <taxon>Candidatus Defluviibacterium</taxon>
    </lineage>
</organism>
<name>A0A9D7SD48_9BACT</name>
<evidence type="ECO:0000313" key="3">
    <source>
        <dbReference type="Proteomes" id="UP000808349"/>
    </source>
</evidence>
<dbReference type="Proteomes" id="UP000808349">
    <property type="component" value="Unassembled WGS sequence"/>
</dbReference>
<feature type="signal peptide" evidence="1">
    <location>
        <begin position="1"/>
        <end position="22"/>
    </location>
</feature>
<reference evidence="2 3" key="1">
    <citation type="submission" date="2020-10" db="EMBL/GenBank/DDBJ databases">
        <title>Connecting structure to function with the recovery of over 1000 high-quality activated sludge metagenome-assembled genomes encoding full-length rRNA genes using long-read sequencing.</title>
        <authorList>
            <person name="Singleton C.M."/>
            <person name="Petriglieri F."/>
            <person name="Kristensen J.M."/>
            <person name="Kirkegaard R.H."/>
            <person name="Michaelsen T.Y."/>
            <person name="Andersen M.H."/>
            <person name="Karst S.M."/>
            <person name="Dueholm M.S."/>
            <person name="Nielsen P.H."/>
            <person name="Albertsen M."/>
        </authorList>
    </citation>
    <scope>NUCLEOTIDE SEQUENCE [LARGE SCALE GENOMIC DNA]</scope>
    <source>
        <strain evidence="2">Ribe_18-Q3-R11-54_BAT3C.373</strain>
    </source>
</reference>
<evidence type="ECO:0000313" key="2">
    <source>
        <dbReference type="EMBL" id="MBK9719603.1"/>
    </source>
</evidence>
<protein>
    <submittedName>
        <fullName evidence="2">Gliding motility-associated C-terminal domain-containing protein</fullName>
    </submittedName>
</protein>
<keyword evidence="1" id="KW-0732">Signal</keyword>
<feature type="chain" id="PRO_5039248220" evidence="1">
    <location>
        <begin position="23"/>
        <end position="1914"/>
    </location>
</feature>
<dbReference type="Pfam" id="PF13585">
    <property type="entry name" value="CHU_C"/>
    <property type="match status" value="1"/>
</dbReference>
<proteinExistence type="predicted"/>
<sequence length="1914" mass="207552">MNRLLQLLLIGLLGITATQISAQCTPPSADNCEDANVLCSLDEVNGYTCSNPNYSNPTGCSPLCPSGGGAHNTAWWAFVCDGGLVTITITYANCSVNGTGVQMGIWGDCDCAESVACNPNCSGPGQFTITASLTACKTYYLFVDGCSGDVCDFTITTSGGSQPNLSPLGKINNDPDRRIQLCKGACNINFKVGGQNGNCEPTYEWTLDGNIVGGDDDNIDLDFPDEGDFQLCVTAYIGNPSSGSICDQEGPECATIEVRPIPDKLGPQRLLCAEQIPFKWHNQSVTGPGEYRNQFKGTDCCVFDSVVTFEVYPVPEPPNIYHIGCDNTEVYIDPTTRQTFSSCENEKIIFLSKASVPYRCDSSYKLTAVFLDFNVTFREACIGGMLEITPRVINRTKTCGGGESFEFMYKWYLKSDPAKKPLGTDELFQMDKKEDYCLELGVLAKLGTESKLCFFDFCEMINEDDFKNYKVCPKGDLQVCRGKTGIYFIDTLLPPNSLNNWSVSNGTILTPNPFQSNTIEVLWNGPSNVGTLCYYYDNQCGQSPECCIDVKIEPSPAPKAGPDEALCGLANKFKGQKDVGGQWVKLSGPGNVSITDVFDDKSDVNVDQYGTYTFVWSESRLGCTGADTVVLKFNDDPKKDTESYICSGNNKDFKVRFQISGGQPAYTVIKGNGTIDASNVYTSKLILNNTKDTVIIRDANGCEFTFIHTYECKCTNSLGEIQPDRYNLCEDGTVVVNYDKTKEVLDLNPADTVIFFICSDPNNPLATKIRDINSFSFGYDPSFVFGQTYYIGAILGRKDGRGGIDALLGCLSETAGTEFTFYQIPTPQAGPDDAVCGSVYDLKGIQSIPGSDITWKVISGNGALFTDAKAAGTQVSAQSGFGKYRFEIEESNKGICIRQDVVEITFNESPAVINVIKDCVLEGGVVTPDGKFVVVADINGGTAPYTLLSTGGKIIGNKWFSDTLLSITQFTIQVQDANGCISLIVVDDYNCKCGIIDPGKLDTSLLVKCEDQCYTIAELLTNSINEVIDPEDGIMYILHRGNYTNAIDTFYSLNDVICFDSKNMVLGNGNTYYVSRVVGDDVLPKDGIIDTRDPCKRVSNNRPITWEPYPLADAGAPEDVCGLTYSFKANLTLGTGTWKLISGPGTAAISNVNLASSSVTVSQYGAYTFEWGVFNFSCDRYDTVRVVFHDSPDLSLIDIECDNTAENARVIIRAQKGDQPTWVLKGAYDGSNLLNGTFSGNVWTSDWFSSNTDFTITIEDQYQCNLYKLPGDAPCACITALGTLDKTPIILCADGQANAKYTVAPGVLDGNDVVRYMLYDGSSTDPKNGTSISVNSDGKFVFDPSKMQLGKTYYISVFIGNLDPNTGNVNFTDRCALFDVVPVTWYAYPVAAINGNNILTCAVTSLALDGLQSTSGSGSPLNFAWSTQNGRIVGPANTGTSTIDRPGIYVLDVTDPISGCKHQTSFEVKEDVVKPTVAIAPPNVLTCAVTSINLDGNGSSRGAIYGANWSGPGTIIGGTTYSPTVSSIGRYTIVVTNTQNGCKDSTFVTVTEDKLTPVPLIEQKGTLTCTVNEVQLDGSKSRGLSGNINNYSWDALTGNIISGQGSSQITVGKPGGTFRLTVRDGKNGCTAIDTITVDELGNPLAQILSDPHNPKCFGDRNGFIDINGVLDKNNQSLGNIQYSINGGPYTSSPNFTNLTQGSYTIKVKDINGCTLETRHDLIEPGKMGIKVIKSIVVDQGTLVDLDSLLLEISGGTQLAGGGYKDTTWLNLDQNIDWENKLRYAADTSREFLITGFDKEGCEISERVRVLVRIIKDVWWPTVISGNGDGVNDFFNLYGKRVRQIKLLEIYDRWGSRVYSQTNIPDGNKGGDKKGWNGIFKGERALPGVYTFYSEVEYEGSTGADKFQGEFTLLR</sequence>
<dbReference type="InterPro" id="IPR013783">
    <property type="entry name" value="Ig-like_fold"/>
</dbReference>
<evidence type="ECO:0000256" key="1">
    <source>
        <dbReference type="SAM" id="SignalP"/>
    </source>
</evidence>
<gene>
    <name evidence="2" type="ORF">IPO85_19215</name>
</gene>
<accession>A0A9D7SD48</accession>
<comment type="caution">
    <text evidence="2">The sequence shown here is derived from an EMBL/GenBank/DDBJ whole genome shotgun (WGS) entry which is preliminary data.</text>
</comment>
<dbReference type="EMBL" id="JADKFW010000021">
    <property type="protein sequence ID" value="MBK9719603.1"/>
    <property type="molecule type" value="Genomic_DNA"/>
</dbReference>